<dbReference type="AlphaFoldDB" id="A0A1Y0BWN0"/>
<dbReference type="Proteomes" id="UP000195331">
    <property type="component" value="Chromosome"/>
</dbReference>
<dbReference type="KEGG" id="mdx:BTO20_00595"/>
<sequence length="129" mass="14166">MTEGARWTKPMPLDVAAFLSSGVLTRTTWRSQSEARMSAVLNAVLRGHSHAEIRAQSFPGQQWSGLGESYRTKHGPNADAQLARDVRKALRYASTLPAKTNPSAHRYRYSQSGGSPADSPQSRWLAVLT</sequence>
<evidence type="ECO:0000313" key="2">
    <source>
        <dbReference type="EMBL" id="ART67305.1"/>
    </source>
</evidence>
<protein>
    <submittedName>
        <fullName evidence="2">Uncharacterized protein</fullName>
    </submittedName>
</protein>
<evidence type="ECO:0000313" key="3">
    <source>
        <dbReference type="Proteomes" id="UP000195331"/>
    </source>
</evidence>
<evidence type="ECO:0000256" key="1">
    <source>
        <dbReference type="SAM" id="MobiDB-lite"/>
    </source>
</evidence>
<feature type="compositionally biased region" description="Polar residues" evidence="1">
    <location>
        <begin position="97"/>
        <end position="122"/>
    </location>
</feature>
<dbReference type="EMBL" id="CP020809">
    <property type="protein sequence ID" value="ART67305.1"/>
    <property type="molecule type" value="Genomic_DNA"/>
</dbReference>
<keyword evidence="3" id="KW-1185">Reference proteome</keyword>
<proteinExistence type="predicted"/>
<organism evidence="2 3">
    <name type="scientific">Mycobacterium dioxanotrophicus</name>
    <dbReference type="NCBI Taxonomy" id="482462"/>
    <lineage>
        <taxon>Bacteria</taxon>
        <taxon>Bacillati</taxon>
        <taxon>Actinomycetota</taxon>
        <taxon>Actinomycetes</taxon>
        <taxon>Mycobacteriales</taxon>
        <taxon>Mycobacteriaceae</taxon>
        <taxon>Mycobacterium</taxon>
    </lineage>
</organism>
<name>A0A1Y0BWN0_9MYCO</name>
<gene>
    <name evidence="2" type="ORF">BTO20_00595</name>
</gene>
<accession>A0A1Y0BWN0</accession>
<reference evidence="2 3" key="1">
    <citation type="submission" date="2017-04" db="EMBL/GenBank/DDBJ databases">
        <title>Whole Genome Sequence of 1,4-Dioxane Degrading Bacterium Mycobacterium dioxanotrophicus PH-06.</title>
        <authorList>
            <person name="He Y."/>
        </authorList>
    </citation>
    <scope>NUCLEOTIDE SEQUENCE [LARGE SCALE GENOMIC DNA]</scope>
    <source>
        <strain evidence="2 3">PH-06</strain>
    </source>
</reference>
<feature type="region of interest" description="Disordered" evidence="1">
    <location>
        <begin position="95"/>
        <end position="123"/>
    </location>
</feature>